<keyword evidence="1" id="KW-0472">Membrane</keyword>
<dbReference type="AlphaFoldDB" id="A0A6L6QSU3"/>
<feature type="transmembrane region" description="Helical" evidence="1">
    <location>
        <begin position="92"/>
        <end position="119"/>
    </location>
</feature>
<dbReference type="EMBL" id="WNKX01000050">
    <property type="protein sequence ID" value="MTW14523.1"/>
    <property type="molecule type" value="Genomic_DNA"/>
</dbReference>
<evidence type="ECO:0000313" key="3">
    <source>
        <dbReference type="Proteomes" id="UP000472320"/>
    </source>
</evidence>
<evidence type="ECO:0000313" key="2">
    <source>
        <dbReference type="EMBL" id="MTW14523.1"/>
    </source>
</evidence>
<proteinExistence type="predicted"/>
<accession>A0A6L6QSU3</accession>
<name>A0A6L6QSU3_9BURK</name>
<protein>
    <submittedName>
        <fullName evidence="2">Uncharacterized protein</fullName>
    </submittedName>
</protein>
<evidence type="ECO:0000256" key="1">
    <source>
        <dbReference type="SAM" id="Phobius"/>
    </source>
</evidence>
<gene>
    <name evidence="2" type="ORF">GM658_28305</name>
</gene>
<reference evidence="2 3" key="1">
    <citation type="submission" date="2019-11" db="EMBL/GenBank/DDBJ databases">
        <title>Type strains purchased from KCTC, JCM and DSMZ.</title>
        <authorList>
            <person name="Lu H."/>
        </authorList>
    </citation>
    <scope>NUCLEOTIDE SEQUENCE [LARGE SCALE GENOMIC DNA]</scope>
    <source>
        <strain evidence="2 3">JCM 31587</strain>
    </source>
</reference>
<dbReference type="OrthoDB" id="8850092at2"/>
<keyword evidence="1" id="KW-0812">Transmembrane</keyword>
<keyword evidence="1" id="KW-1133">Transmembrane helix</keyword>
<dbReference type="Proteomes" id="UP000472320">
    <property type="component" value="Unassembled WGS sequence"/>
</dbReference>
<keyword evidence="3" id="KW-1185">Reference proteome</keyword>
<organism evidence="2 3">
    <name type="scientific">Massilia eburnea</name>
    <dbReference type="NCBI Taxonomy" id="1776165"/>
    <lineage>
        <taxon>Bacteria</taxon>
        <taxon>Pseudomonadati</taxon>
        <taxon>Pseudomonadota</taxon>
        <taxon>Betaproteobacteria</taxon>
        <taxon>Burkholderiales</taxon>
        <taxon>Oxalobacteraceae</taxon>
        <taxon>Telluria group</taxon>
        <taxon>Massilia</taxon>
    </lineage>
</organism>
<sequence>MSAIACGHMASMATVAAAVAFRLPVDRPALQWGAGVLLIAALACRWRMGHAIAGQAGMALWTFIMSTAHGAGFMLMPALMTVCGRGAMGPALLVLGTMGVHMAVMLAANGLIAYIAFFLNKKLATPCA</sequence>
<comment type="caution">
    <text evidence="2">The sequence shown here is derived from an EMBL/GenBank/DDBJ whole genome shotgun (WGS) entry which is preliminary data.</text>
</comment>
<feature type="transmembrane region" description="Helical" evidence="1">
    <location>
        <begin position="30"/>
        <end position="46"/>
    </location>
</feature>
<feature type="transmembrane region" description="Helical" evidence="1">
    <location>
        <begin position="58"/>
        <end position="80"/>
    </location>
</feature>